<feature type="transmembrane region" description="Helical" evidence="2">
    <location>
        <begin position="498"/>
        <end position="518"/>
    </location>
</feature>
<dbReference type="EnsemblPlants" id="Kaladp0045s0500.3.v1.1">
    <property type="protein sequence ID" value="Kaladp0045s0500.3.v1.1"/>
    <property type="gene ID" value="Kaladp0045s0500.v1.1"/>
</dbReference>
<dbReference type="OMA" id="DDAMRNK"/>
<feature type="region of interest" description="Disordered" evidence="1">
    <location>
        <begin position="295"/>
        <end position="317"/>
    </location>
</feature>
<sequence length="678" mass="78280">MGKPEYSKCVFLLTSLQIGDLQSYLSHVSLFIGPVTKNCYLLVDNRPWLEGLVSRPAQLWQLMVTKSRLSPFANTRGRKNKQETIEIFELKDSPKSSSCKSRKHEIWFSLIDAATLSQKRALLPVKKLKSSLLLNSKLHTTFHGLIVFELSWDDVRGINYVNELQSDTSLALEAKFMKRWEFDGVGQAASYTSSWFSGTKEEQLLMKSYLEASTEEEFHDAAETFTSTSSVDDVENVFSSPFKVNSSDYSGHSFGVYPTAETTDCCTTESQSVQTPPLKKRKILDNLNEAKYGNIYSEERQNEPVDSPERLDNPTSGGEELEFAEYKDVLLLLRFNDRDLPFRLKDIIMSDLRLLTLLESGLPSWVIFLQSYPGFCHLYRPWMYPLVRTLYVLISIVTVLIGFYDLYKNVPLLKVTASRLCGPLFDWIENWEMISRIRYLGTMLFLHNFEKAIKWFLMVTRTAKSFLSVITQPVGEVLMEVLGFLVPVWNICMELVESLWSVLWIVFGSSFSLMANIVQFLLQPIWFIVTFTWGLATSVLYPIFWIIWETLYAPIRLVLGIANLVAFMYRWIYEFVEEVWILISSIVKIASASDATVSTYEVSVWRSLWNDLFSQIFRAVRSILNGFVAFFTACNRHRLSIYNHAQDFIQRVLGSPQMPATRTRRRINEDHHAYTRRT</sequence>
<feature type="transmembrane region" description="Helical" evidence="2">
    <location>
        <begin position="553"/>
        <end position="572"/>
    </location>
</feature>
<name>A0A7N0TU10_KALFE</name>
<feature type="transmembrane region" description="Helical" evidence="2">
    <location>
        <begin position="525"/>
        <end position="547"/>
    </location>
</feature>
<dbReference type="Proteomes" id="UP000594263">
    <property type="component" value="Unplaced"/>
</dbReference>
<feature type="transmembrane region" description="Helical" evidence="2">
    <location>
        <begin position="382"/>
        <end position="404"/>
    </location>
</feature>
<dbReference type="Gramene" id="Kaladp0045s0500.2.v1.1">
    <property type="protein sequence ID" value="Kaladp0045s0500.2.v1.1"/>
    <property type="gene ID" value="Kaladp0045s0500.v1.1"/>
</dbReference>
<keyword evidence="4" id="KW-1185">Reference proteome</keyword>
<evidence type="ECO:0000256" key="1">
    <source>
        <dbReference type="SAM" id="MobiDB-lite"/>
    </source>
</evidence>
<keyword evidence="2" id="KW-1133">Transmembrane helix</keyword>
<dbReference type="Gramene" id="Kaladp0045s0500.3.v1.1">
    <property type="protein sequence ID" value="Kaladp0045s0500.3.v1.1"/>
    <property type="gene ID" value="Kaladp0045s0500.v1.1"/>
</dbReference>
<keyword evidence="2" id="KW-0472">Membrane</keyword>
<organism evidence="3 4">
    <name type="scientific">Kalanchoe fedtschenkoi</name>
    <name type="common">Lavender scallops</name>
    <name type="synonym">South American air plant</name>
    <dbReference type="NCBI Taxonomy" id="63787"/>
    <lineage>
        <taxon>Eukaryota</taxon>
        <taxon>Viridiplantae</taxon>
        <taxon>Streptophyta</taxon>
        <taxon>Embryophyta</taxon>
        <taxon>Tracheophyta</taxon>
        <taxon>Spermatophyta</taxon>
        <taxon>Magnoliopsida</taxon>
        <taxon>eudicotyledons</taxon>
        <taxon>Gunneridae</taxon>
        <taxon>Pentapetalae</taxon>
        <taxon>Saxifragales</taxon>
        <taxon>Crassulaceae</taxon>
        <taxon>Kalanchoe</taxon>
    </lineage>
</organism>
<reference evidence="3" key="1">
    <citation type="submission" date="2021-01" db="UniProtKB">
        <authorList>
            <consortium name="EnsemblPlants"/>
        </authorList>
    </citation>
    <scope>IDENTIFICATION</scope>
</reference>
<protein>
    <submittedName>
        <fullName evidence="3">Uncharacterized protein</fullName>
    </submittedName>
</protein>
<evidence type="ECO:0000256" key="2">
    <source>
        <dbReference type="SAM" id="Phobius"/>
    </source>
</evidence>
<dbReference type="PANTHER" id="PTHR34553:SF4">
    <property type="entry name" value="G1_S-SPECIFIC CYCLIN-E PROTEIN"/>
    <property type="match status" value="1"/>
</dbReference>
<dbReference type="EnsemblPlants" id="Kaladp0045s0500.1.v1.1">
    <property type="protein sequence ID" value="Kaladp0045s0500.1.v1.1"/>
    <property type="gene ID" value="Kaladp0045s0500.v1.1"/>
</dbReference>
<evidence type="ECO:0000313" key="4">
    <source>
        <dbReference type="Proteomes" id="UP000594263"/>
    </source>
</evidence>
<evidence type="ECO:0000313" key="3">
    <source>
        <dbReference type="EnsemblPlants" id="Kaladp0045s0500.1.v1.1"/>
    </source>
</evidence>
<dbReference type="PANTHER" id="PTHR34553">
    <property type="entry name" value="OS05G0597400 PROTEIN"/>
    <property type="match status" value="1"/>
</dbReference>
<proteinExistence type="predicted"/>
<feature type="compositionally biased region" description="Basic and acidic residues" evidence="1">
    <location>
        <begin position="297"/>
        <end position="312"/>
    </location>
</feature>
<dbReference type="Gramene" id="Kaladp0045s0500.1.v1.1">
    <property type="protein sequence ID" value="Kaladp0045s0500.1.v1.1"/>
    <property type="gene ID" value="Kaladp0045s0500.v1.1"/>
</dbReference>
<keyword evidence="2" id="KW-0812">Transmembrane</keyword>
<dbReference type="AlphaFoldDB" id="A0A7N0TU10"/>
<accession>A0A7N0TU10</accession>
<dbReference type="EnsemblPlants" id="Kaladp0045s0500.2.v1.1">
    <property type="protein sequence ID" value="Kaladp0045s0500.2.v1.1"/>
    <property type="gene ID" value="Kaladp0045s0500.v1.1"/>
</dbReference>